<gene>
    <name evidence="5" type="ORF">JCM19241_5015</name>
</gene>
<evidence type="ECO:0000259" key="4">
    <source>
        <dbReference type="Pfam" id="PF08545"/>
    </source>
</evidence>
<reference evidence="5 6" key="2">
    <citation type="submission" date="2015-01" db="EMBL/GenBank/DDBJ databases">
        <authorList>
            <consortium name="NBRP consortium"/>
            <person name="Sawabe T."/>
            <person name="Meirelles P."/>
            <person name="Feng G."/>
            <person name="Sayaka M."/>
            <person name="Hattori M."/>
            <person name="Ohkuma M."/>
        </authorList>
    </citation>
    <scope>NUCLEOTIDE SEQUENCE [LARGE SCALE GENOMIC DNA]</scope>
    <source>
        <strain evidence="6">JCM 19241</strain>
    </source>
</reference>
<dbReference type="STRING" id="1481914.JCM19241_5015"/>
<feature type="domain" description="Beta-ketoacyl-[acyl-carrier-protein] synthase III N-terminal" evidence="4">
    <location>
        <begin position="116"/>
        <end position="195"/>
    </location>
</feature>
<dbReference type="Gene3D" id="3.40.47.10">
    <property type="match status" value="1"/>
</dbReference>
<sequence>MSTGVTVHNKAAITGITSHIPHTMLTNEQLAKDFPGWSVDKIFEKTGIESRPIAGEEDTCSSMAVQASLKLFKKFNIEPETIDFVLLCTQSPDYKLPTTACIVQDQLGIPTHAGALDFNLGCSGYVYGLSLAKGLIESGQSRRVLLITSELYSKYINEQDKSVRTLFGDAATATLIEGFDANEPYLSSFVFGSDGSGDKNLIVPHGGSLNPIDDSSFDAVSDDSGNIRAKSNLYMNGAEILTFTLKSVPKLVTSVLELANLERSQINRVVFHQANKFMLDKLRKKTKFTEEQFLVSYEKFGNTVSSTIPLGLELAMNEGKLKTGDNILVCGFGVGYSWAGAIIKWIDNA</sequence>
<dbReference type="EC" id="2.3.1.41" evidence="5"/>
<dbReference type="InterPro" id="IPR016039">
    <property type="entry name" value="Thiolase-like"/>
</dbReference>
<protein>
    <submittedName>
        <fullName evidence="5">3-oxoacyl-(Acyl-carrier-protein) synthase</fullName>
        <ecNumber evidence="5">2.3.1.41</ecNumber>
    </submittedName>
</protein>
<evidence type="ECO:0000313" key="6">
    <source>
        <dbReference type="Proteomes" id="UP000031666"/>
    </source>
</evidence>
<dbReference type="PANTHER" id="PTHR34069:SF2">
    <property type="entry name" value="BETA-KETOACYL-[ACYL-CARRIER-PROTEIN] SYNTHASE III"/>
    <property type="match status" value="1"/>
</dbReference>
<name>A0A0B8QGS0_9VIBR</name>
<dbReference type="AlphaFoldDB" id="A0A0B8QGS0"/>
<organism evidence="5 6">
    <name type="scientific">Vibrio ishigakensis</name>
    <dbReference type="NCBI Taxonomy" id="1481914"/>
    <lineage>
        <taxon>Bacteria</taxon>
        <taxon>Pseudomonadati</taxon>
        <taxon>Pseudomonadota</taxon>
        <taxon>Gammaproteobacteria</taxon>
        <taxon>Vibrionales</taxon>
        <taxon>Vibrionaceae</taxon>
        <taxon>Vibrio</taxon>
    </lineage>
</organism>
<dbReference type="EMBL" id="BBSC01000002">
    <property type="protein sequence ID" value="GAM73819.1"/>
    <property type="molecule type" value="Genomic_DNA"/>
</dbReference>
<dbReference type="GO" id="GO:0004315">
    <property type="term" value="F:3-oxoacyl-[acyl-carrier-protein] synthase activity"/>
    <property type="evidence" value="ECO:0007669"/>
    <property type="project" value="UniProtKB-EC"/>
</dbReference>
<evidence type="ECO:0000259" key="3">
    <source>
        <dbReference type="Pfam" id="PF08541"/>
    </source>
</evidence>
<dbReference type="InterPro" id="IPR013751">
    <property type="entry name" value="ACP_syn_III_N"/>
</dbReference>
<accession>A0A0B8QGS0</accession>
<dbReference type="SUPFAM" id="SSF53901">
    <property type="entry name" value="Thiolase-like"/>
    <property type="match status" value="1"/>
</dbReference>
<dbReference type="NCBIfam" id="NF006829">
    <property type="entry name" value="PRK09352.1"/>
    <property type="match status" value="1"/>
</dbReference>
<keyword evidence="1 5" id="KW-0808">Transferase</keyword>
<dbReference type="GO" id="GO:0006633">
    <property type="term" value="P:fatty acid biosynthetic process"/>
    <property type="evidence" value="ECO:0007669"/>
    <property type="project" value="InterPro"/>
</dbReference>
<evidence type="ECO:0000313" key="5">
    <source>
        <dbReference type="EMBL" id="GAM73819.1"/>
    </source>
</evidence>
<dbReference type="PANTHER" id="PTHR34069">
    <property type="entry name" value="3-OXOACYL-[ACYL-CARRIER-PROTEIN] SYNTHASE 3"/>
    <property type="match status" value="1"/>
</dbReference>
<reference evidence="5 6" key="1">
    <citation type="submission" date="2015-01" db="EMBL/GenBank/DDBJ databases">
        <title>Vibrio sp. C94 JCM 19241 whole genome shotgun sequence.</title>
        <authorList>
            <person name="Sawabe T."/>
            <person name="Meirelles P."/>
            <person name="Feng G."/>
            <person name="Sayaka M."/>
            <person name="Hattori M."/>
            <person name="Ohkuma M."/>
        </authorList>
    </citation>
    <scope>NUCLEOTIDE SEQUENCE [LARGE SCALE GENOMIC DNA]</scope>
    <source>
        <strain evidence="6">JCM 19241</strain>
    </source>
</reference>
<keyword evidence="2 5" id="KW-0012">Acyltransferase</keyword>
<dbReference type="InterPro" id="IPR013747">
    <property type="entry name" value="ACP_syn_III_C"/>
</dbReference>
<dbReference type="CDD" id="cd00830">
    <property type="entry name" value="KAS_III"/>
    <property type="match status" value="1"/>
</dbReference>
<dbReference type="GO" id="GO:0044550">
    <property type="term" value="P:secondary metabolite biosynthetic process"/>
    <property type="evidence" value="ECO:0007669"/>
    <property type="project" value="TreeGrafter"/>
</dbReference>
<proteinExistence type="predicted"/>
<comment type="caution">
    <text evidence="5">The sequence shown here is derived from an EMBL/GenBank/DDBJ whole genome shotgun (WGS) entry which is preliminary data.</text>
</comment>
<dbReference type="Pfam" id="PF08541">
    <property type="entry name" value="ACP_syn_III_C"/>
    <property type="match status" value="1"/>
</dbReference>
<dbReference type="Pfam" id="PF08545">
    <property type="entry name" value="ACP_syn_III"/>
    <property type="match status" value="1"/>
</dbReference>
<feature type="domain" description="Beta-ketoacyl-[acyl-carrier-protein] synthase III C-terminal" evidence="3">
    <location>
        <begin position="256"/>
        <end position="345"/>
    </location>
</feature>
<evidence type="ECO:0000256" key="2">
    <source>
        <dbReference type="ARBA" id="ARBA00023315"/>
    </source>
</evidence>
<evidence type="ECO:0000256" key="1">
    <source>
        <dbReference type="ARBA" id="ARBA00022679"/>
    </source>
</evidence>
<dbReference type="Proteomes" id="UP000031666">
    <property type="component" value="Unassembled WGS sequence"/>
</dbReference>